<sequence>MFARLGRLTVQRTMSTQAQRVTGGPVEEAIRTKLTTLLSPTSLNIQNDSWKHRHHAPMKAIGGGDGETHFNVQVVSTEFEGKSTMARHRMIYAALAEEMEAGLHALSLSTKTPKEMEKLAQAGAQPALAWGTH</sequence>
<dbReference type="PANTHER" id="PTHR46230:SF7">
    <property type="entry name" value="BOLA-LIKE PROTEIN 1"/>
    <property type="match status" value="1"/>
</dbReference>
<dbReference type="EMBL" id="JH795857">
    <property type="protein sequence ID" value="EJU04551.1"/>
    <property type="molecule type" value="Genomic_DNA"/>
</dbReference>
<evidence type="ECO:0000256" key="1">
    <source>
        <dbReference type="RuleBase" id="RU003860"/>
    </source>
</evidence>
<dbReference type="OMA" id="CLGGFGK"/>
<dbReference type="STRING" id="1858805.M5G2U7"/>
<organism evidence="2 3">
    <name type="scientific">Dacryopinax primogenitus (strain DJM 731)</name>
    <name type="common">Brown rot fungus</name>
    <dbReference type="NCBI Taxonomy" id="1858805"/>
    <lineage>
        <taxon>Eukaryota</taxon>
        <taxon>Fungi</taxon>
        <taxon>Dikarya</taxon>
        <taxon>Basidiomycota</taxon>
        <taxon>Agaricomycotina</taxon>
        <taxon>Dacrymycetes</taxon>
        <taxon>Dacrymycetales</taxon>
        <taxon>Dacrymycetaceae</taxon>
        <taxon>Dacryopinax</taxon>
    </lineage>
</organism>
<dbReference type="RefSeq" id="XP_040631445.1">
    <property type="nucleotide sequence ID" value="XM_040775710.1"/>
</dbReference>
<dbReference type="GeneID" id="63690772"/>
<dbReference type="AlphaFoldDB" id="M5G2U7"/>
<dbReference type="GO" id="GO:0005759">
    <property type="term" value="C:mitochondrial matrix"/>
    <property type="evidence" value="ECO:0007669"/>
    <property type="project" value="TreeGrafter"/>
</dbReference>
<comment type="similarity">
    <text evidence="1">Belongs to the BolA/IbaG family.</text>
</comment>
<keyword evidence="3" id="KW-1185">Reference proteome</keyword>
<dbReference type="OrthoDB" id="411584at2759"/>
<dbReference type="PANTHER" id="PTHR46230">
    <property type="match status" value="1"/>
</dbReference>
<dbReference type="Pfam" id="PF01722">
    <property type="entry name" value="BolA"/>
    <property type="match status" value="1"/>
</dbReference>
<accession>M5G2U7</accession>
<protein>
    <submittedName>
        <fullName evidence="2">Bola-domain-containing protein</fullName>
    </submittedName>
</protein>
<name>M5G2U7_DACPD</name>
<dbReference type="InterPro" id="IPR002634">
    <property type="entry name" value="BolA"/>
</dbReference>
<gene>
    <name evidence="2" type="ORF">DACRYDRAFT_62684</name>
</gene>
<dbReference type="PIRSF" id="PIRSF003113">
    <property type="entry name" value="BolA"/>
    <property type="match status" value="1"/>
</dbReference>
<dbReference type="HOGENOM" id="CLU_109462_2_0_1"/>
<evidence type="ECO:0000313" key="2">
    <source>
        <dbReference type="EMBL" id="EJU04551.1"/>
    </source>
</evidence>
<dbReference type="SUPFAM" id="SSF82657">
    <property type="entry name" value="BolA-like"/>
    <property type="match status" value="1"/>
</dbReference>
<proteinExistence type="inferred from homology"/>
<dbReference type="Proteomes" id="UP000030653">
    <property type="component" value="Unassembled WGS sequence"/>
</dbReference>
<dbReference type="InterPro" id="IPR036065">
    <property type="entry name" value="BolA-like_sf"/>
</dbReference>
<dbReference type="GO" id="GO:0044572">
    <property type="term" value="P:[4Fe-4S] cluster assembly"/>
    <property type="evidence" value="ECO:0007669"/>
    <property type="project" value="TreeGrafter"/>
</dbReference>
<evidence type="ECO:0000313" key="3">
    <source>
        <dbReference type="Proteomes" id="UP000030653"/>
    </source>
</evidence>
<dbReference type="Gene3D" id="3.10.20.90">
    <property type="entry name" value="Phosphatidylinositol 3-kinase Catalytic Subunit, Chain A, domain 1"/>
    <property type="match status" value="1"/>
</dbReference>
<reference evidence="2 3" key="1">
    <citation type="journal article" date="2012" name="Science">
        <title>The Paleozoic origin of enzymatic lignin decomposition reconstructed from 31 fungal genomes.</title>
        <authorList>
            <person name="Floudas D."/>
            <person name="Binder M."/>
            <person name="Riley R."/>
            <person name="Barry K."/>
            <person name="Blanchette R.A."/>
            <person name="Henrissat B."/>
            <person name="Martinez A.T."/>
            <person name="Otillar R."/>
            <person name="Spatafora J.W."/>
            <person name="Yadav J.S."/>
            <person name="Aerts A."/>
            <person name="Benoit I."/>
            <person name="Boyd A."/>
            <person name="Carlson A."/>
            <person name="Copeland A."/>
            <person name="Coutinho P.M."/>
            <person name="de Vries R.P."/>
            <person name="Ferreira P."/>
            <person name="Findley K."/>
            <person name="Foster B."/>
            <person name="Gaskell J."/>
            <person name="Glotzer D."/>
            <person name="Gorecki P."/>
            <person name="Heitman J."/>
            <person name="Hesse C."/>
            <person name="Hori C."/>
            <person name="Igarashi K."/>
            <person name="Jurgens J.A."/>
            <person name="Kallen N."/>
            <person name="Kersten P."/>
            <person name="Kohler A."/>
            <person name="Kuees U."/>
            <person name="Kumar T.K.A."/>
            <person name="Kuo A."/>
            <person name="LaButti K."/>
            <person name="Larrondo L.F."/>
            <person name="Lindquist E."/>
            <person name="Ling A."/>
            <person name="Lombard V."/>
            <person name="Lucas S."/>
            <person name="Lundell T."/>
            <person name="Martin R."/>
            <person name="McLaughlin D.J."/>
            <person name="Morgenstern I."/>
            <person name="Morin E."/>
            <person name="Murat C."/>
            <person name="Nagy L.G."/>
            <person name="Nolan M."/>
            <person name="Ohm R.A."/>
            <person name="Patyshakuliyeva A."/>
            <person name="Rokas A."/>
            <person name="Ruiz-Duenas F.J."/>
            <person name="Sabat G."/>
            <person name="Salamov A."/>
            <person name="Samejima M."/>
            <person name="Schmutz J."/>
            <person name="Slot J.C."/>
            <person name="St John F."/>
            <person name="Stenlid J."/>
            <person name="Sun H."/>
            <person name="Sun S."/>
            <person name="Syed K."/>
            <person name="Tsang A."/>
            <person name="Wiebenga A."/>
            <person name="Young D."/>
            <person name="Pisabarro A."/>
            <person name="Eastwood D.C."/>
            <person name="Martin F."/>
            <person name="Cullen D."/>
            <person name="Grigoriev I.V."/>
            <person name="Hibbett D.S."/>
        </authorList>
    </citation>
    <scope>NUCLEOTIDE SEQUENCE [LARGE SCALE GENOMIC DNA]</scope>
    <source>
        <strain evidence="2 3">DJM-731 SS1</strain>
    </source>
</reference>